<comment type="caution">
    <text evidence="1">The sequence shown here is derived from an EMBL/GenBank/DDBJ whole genome shotgun (WGS) entry which is preliminary data.</text>
</comment>
<evidence type="ECO:0000313" key="2">
    <source>
        <dbReference type="Proteomes" id="UP000244335"/>
    </source>
</evidence>
<reference evidence="1 2" key="1">
    <citation type="submission" date="2018-04" db="EMBL/GenBank/DDBJ databases">
        <authorList>
            <person name="Hagen T."/>
        </authorList>
    </citation>
    <scope>NUCLEOTIDE SEQUENCE [LARGE SCALE GENOMIC DNA]</scope>
    <source>
        <strain evidence="1 2">TPD7009</strain>
    </source>
</reference>
<gene>
    <name evidence="1" type="ORF">DC430_00355</name>
</gene>
<sequence length="312" mass="33532">MSFETIDLSRVPEPEAIELVEFETLLSAFKARFTASWSASRAKDPTLPTYDTIDLETDTGNIVGQAWTFLRLLDRVRVNDGLRALLAPLAKRTNLDALVAGRNIQRQIIVPATDTTAAVMEGDISLLTRFLLSFDMPASGSAGRYLYDARAAWPQSEDRTLGLWDARVNGHAVHGRRGDTDVVIAGPFGRVPTSTELSDVRAAVSHADRAPEAVAISVMAATRIEYTVSLVIEVSAHGASPELLRQEAIKRVTSAAIGRTLIAAEIPAGLFAGAAYGDSIIKVRDLAPVVLSASPYDIPVMTALNVAVEVRP</sequence>
<name>A0AA92HA90_RHIRH</name>
<dbReference type="EMBL" id="QDFR01000001">
    <property type="protein sequence ID" value="PVE56301.1"/>
    <property type="molecule type" value="Genomic_DNA"/>
</dbReference>
<protein>
    <submittedName>
        <fullName evidence="1">Baseplate assembly protein</fullName>
    </submittedName>
</protein>
<proteinExistence type="predicted"/>
<dbReference type="Proteomes" id="UP000244335">
    <property type="component" value="Unassembled WGS sequence"/>
</dbReference>
<dbReference type="AlphaFoldDB" id="A0AA92HA90"/>
<accession>A0AA92HA90</accession>
<dbReference type="RefSeq" id="WP_116493668.1">
    <property type="nucleotide sequence ID" value="NZ_QDFR01000001.1"/>
</dbReference>
<evidence type="ECO:0000313" key="1">
    <source>
        <dbReference type="EMBL" id="PVE56301.1"/>
    </source>
</evidence>
<organism evidence="1 2">
    <name type="scientific">Rhizobium rhizogenes</name>
    <name type="common">Agrobacterium rhizogenes</name>
    <dbReference type="NCBI Taxonomy" id="359"/>
    <lineage>
        <taxon>Bacteria</taxon>
        <taxon>Pseudomonadati</taxon>
        <taxon>Pseudomonadota</taxon>
        <taxon>Alphaproteobacteria</taxon>
        <taxon>Hyphomicrobiales</taxon>
        <taxon>Rhizobiaceae</taxon>
        <taxon>Rhizobium/Agrobacterium group</taxon>
        <taxon>Rhizobium</taxon>
    </lineage>
</organism>